<sequence>MAYQQNSMEEIRTRFHPRHFLEESPLRQIGKVCILWGQWYIFRESHFYYCRVCDFTFHKECATTLLSNLTINHSKIHKHTLNFIQRKNSFVCDTCGKFDKDQMNMYTCVQCDFFVHKSCILLPRVIKITRHPHRLSHIFYIPNEDFCCGVCRINLEMG</sequence>
<dbReference type="EMBL" id="KI517953">
    <property type="protein sequence ID" value="ESQ28674.1"/>
    <property type="molecule type" value="Genomic_DNA"/>
</dbReference>
<evidence type="ECO:0000256" key="1">
    <source>
        <dbReference type="ARBA" id="ARBA00022737"/>
    </source>
</evidence>
<name>V4KC47_EUTSA</name>
<dbReference type="SUPFAM" id="SSF57889">
    <property type="entry name" value="Cysteine-rich domain"/>
    <property type="match status" value="2"/>
</dbReference>
<dbReference type="KEGG" id="eus:EUTSA_v10019835mg"/>
<keyword evidence="1" id="KW-0677">Repeat</keyword>
<dbReference type="InterPro" id="IPR013083">
    <property type="entry name" value="Znf_RING/FYVE/PHD"/>
</dbReference>
<dbReference type="InterPro" id="IPR046349">
    <property type="entry name" value="C1-like_sf"/>
</dbReference>
<dbReference type="Pfam" id="PF03107">
    <property type="entry name" value="C1_2"/>
    <property type="match status" value="1"/>
</dbReference>
<dbReference type="PANTHER" id="PTHR32410:SF160">
    <property type="entry name" value="CYSTEINE_HISTIDINE-RICH C1 DOMAIN FAMILY PROTEIN"/>
    <property type="match status" value="1"/>
</dbReference>
<dbReference type="InterPro" id="IPR053192">
    <property type="entry name" value="Vacuole_Formation_Reg"/>
</dbReference>
<dbReference type="AlphaFoldDB" id="V4KC47"/>
<dbReference type="Gramene" id="ESQ28674">
    <property type="protein sequence ID" value="ESQ28674"/>
    <property type="gene ID" value="EUTSA_v10019835mg"/>
</dbReference>
<evidence type="ECO:0000313" key="4">
    <source>
        <dbReference type="Proteomes" id="UP000030689"/>
    </source>
</evidence>
<reference evidence="3 4" key="1">
    <citation type="journal article" date="2013" name="Front. Plant Sci.">
        <title>The Reference Genome of the Halophytic Plant Eutrema salsugineum.</title>
        <authorList>
            <person name="Yang R."/>
            <person name="Jarvis D.E."/>
            <person name="Chen H."/>
            <person name="Beilstein M.A."/>
            <person name="Grimwood J."/>
            <person name="Jenkins J."/>
            <person name="Shu S."/>
            <person name="Prochnik S."/>
            <person name="Xin M."/>
            <person name="Ma C."/>
            <person name="Schmutz J."/>
            <person name="Wing R.A."/>
            <person name="Mitchell-Olds T."/>
            <person name="Schumaker K.S."/>
            <person name="Wang X."/>
        </authorList>
    </citation>
    <scope>NUCLEOTIDE SEQUENCE [LARGE SCALE GENOMIC DNA]</scope>
</reference>
<dbReference type="Gene3D" id="3.30.40.10">
    <property type="entry name" value="Zinc/RING finger domain, C3HC4 (zinc finger)"/>
    <property type="match status" value="1"/>
</dbReference>
<evidence type="ECO:0000259" key="2">
    <source>
        <dbReference type="Pfam" id="PF03107"/>
    </source>
</evidence>
<dbReference type="PANTHER" id="PTHR32410">
    <property type="entry name" value="CYSTEINE/HISTIDINE-RICH C1 DOMAIN FAMILY PROTEIN"/>
    <property type="match status" value="1"/>
</dbReference>
<proteinExistence type="predicted"/>
<dbReference type="InterPro" id="IPR004146">
    <property type="entry name" value="DC1"/>
</dbReference>
<evidence type="ECO:0000313" key="3">
    <source>
        <dbReference type="EMBL" id="ESQ28674.1"/>
    </source>
</evidence>
<dbReference type="OMA" id="IFRESHF"/>
<protein>
    <recommendedName>
        <fullName evidence="2">DC1 domain-containing protein</fullName>
    </recommendedName>
</protein>
<keyword evidence="4" id="KW-1185">Reference proteome</keyword>
<gene>
    <name evidence="3" type="ORF">EUTSA_v10019835mg</name>
</gene>
<accession>V4KC47</accession>
<feature type="domain" description="DC1" evidence="2">
    <location>
        <begin position="76"/>
        <end position="120"/>
    </location>
</feature>
<organism evidence="3 4">
    <name type="scientific">Eutrema salsugineum</name>
    <name type="common">Saltwater cress</name>
    <name type="synonym">Sisymbrium salsugineum</name>
    <dbReference type="NCBI Taxonomy" id="72664"/>
    <lineage>
        <taxon>Eukaryota</taxon>
        <taxon>Viridiplantae</taxon>
        <taxon>Streptophyta</taxon>
        <taxon>Embryophyta</taxon>
        <taxon>Tracheophyta</taxon>
        <taxon>Spermatophyta</taxon>
        <taxon>Magnoliopsida</taxon>
        <taxon>eudicotyledons</taxon>
        <taxon>Gunneridae</taxon>
        <taxon>Pentapetalae</taxon>
        <taxon>rosids</taxon>
        <taxon>malvids</taxon>
        <taxon>Brassicales</taxon>
        <taxon>Brassicaceae</taxon>
        <taxon>Eutremeae</taxon>
        <taxon>Eutrema</taxon>
    </lineage>
</organism>
<dbReference type="Proteomes" id="UP000030689">
    <property type="component" value="Unassembled WGS sequence"/>
</dbReference>